<reference evidence="2 3" key="1">
    <citation type="submission" date="2019-03" db="EMBL/GenBank/DDBJ databases">
        <title>Draft Genome Sequence of Massilia arenosa sp. nov., a Novel Massilia Species Isolated from a Sandy-loam Maize Soil.</title>
        <authorList>
            <person name="Raths R."/>
            <person name="Peta V."/>
            <person name="Bucking H."/>
        </authorList>
    </citation>
    <scope>NUCLEOTIDE SEQUENCE [LARGE SCALE GENOMIC DNA]</scope>
    <source>
        <strain evidence="2 3">MC02</strain>
    </source>
</reference>
<gene>
    <name evidence="2" type="ORF">E4L96_14580</name>
</gene>
<dbReference type="PANTHER" id="PTHR39337:SF1">
    <property type="entry name" value="BLR5642 PROTEIN"/>
    <property type="match status" value="1"/>
</dbReference>
<evidence type="ECO:0000313" key="3">
    <source>
        <dbReference type="Proteomes" id="UP000298438"/>
    </source>
</evidence>
<name>A0A4Y9S7C1_9BURK</name>
<evidence type="ECO:0000313" key="2">
    <source>
        <dbReference type="EMBL" id="TFW17405.1"/>
    </source>
</evidence>
<dbReference type="InterPro" id="IPR007438">
    <property type="entry name" value="DUF488"/>
</dbReference>
<dbReference type="EMBL" id="SPVF01000185">
    <property type="protein sequence ID" value="TFW17405.1"/>
    <property type="molecule type" value="Genomic_DNA"/>
</dbReference>
<evidence type="ECO:0000256" key="1">
    <source>
        <dbReference type="SAM" id="MobiDB-lite"/>
    </source>
</evidence>
<dbReference type="OrthoDB" id="9789109at2"/>
<feature type="region of interest" description="Disordered" evidence="1">
    <location>
        <begin position="177"/>
        <end position="239"/>
    </location>
</feature>
<proteinExistence type="predicted"/>
<accession>A0A4Y9S7C1</accession>
<feature type="compositionally biased region" description="Low complexity" evidence="1">
    <location>
        <begin position="199"/>
        <end position="213"/>
    </location>
</feature>
<dbReference type="PANTHER" id="PTHR39337">
    <property type="entry name" value="BLR5642 PROTEIN"/>
    <property type="match status" value="1"/>
</dbReference>
<protein>
    <submittedName>
        <fullName evidence="2">DUF488 domain-containing protein</fullName>
    </submittedName>
</protein>
<comment type="caution">
    <text evidence="2">The sequence shown here is derived from an EMBL/GenBank/DDBJ whole genome shotgun (WGS) entry which is preliminary data.</text>
</comment>
<dbReference type="AlphaFoldDB" id="A0A4Y9S7C1"/>
<sequence>MDHPVSDARICTIGHSNRSIDEFIALLRANEIACVLDIRTVPKSRHNPQFGQDQLPQSLAQAGIGYRYIAGLGGLRRARKDSLLNAGWRNMSFRGYADYMQTEEFAQNVELVVELAQRERVALMCAEAVPWRCHRSLVADALLVRGVPVDEIIGPQPRRPHKLTRFALVEGLKITYPPEEATGNDTAEVLGDTSDEAPEYAAASTAASPGEPAQADWIGATPPVRPKAPRPSSTRRSGR</sequence>
<dbReference type="Pfam" id="PF04343">
    <property type="entry name" value="DUF488"/>
    <property type="match status" value="1"/>
</dbReference>
<organism evidence="2 3">
    <name type="scientific">Zemynaea arenosa</name>
    <dbReference type="NCBI Taxonomy" id="2561931"/>
    <lineage>
        <taxon>Bacteria</taxon>
        <taxon>Pseudomonadati</taxon>
        <taxon>Pseudomonadota</taxon>
        <taxon>Betaproteobacteria</taxon>
        <taxon>Burkholderiales</taxon>
        <taxon>Oxalobacteraceae</taxon>
        <taxon>Telluria group</taxon>
        <taxon>Zemynaea</taxon>
    </lineage>
</organism>
<keyword evidence="3" id="KW-1185">Reference proteome</keyword>
<dbReference type="Proteomes" id="UP000298438">
    <property type="component" value="Unassembled WGS sequence"/>
</dbReference>